<evidence type="ECO:0000256" key="1">
    <source>
        <dbReference type="ARBA" id="ARBA00004141"/>
    </source>
</evidence>
<comment type="similarity">
    <text evidence="2">Belongs to the prominin family.</text>
</comment>
<evidence type="ECO:0000256" key="3">
    <source>
        <dbReference type="ARBA" id="ARBA00022692"/>
    </source>
</evidence>
<keyword evidence="6" id="KW-0325">Glycoprotein</keyword>
<organism evidence="8 9">
    <name type="scientific">Drosophila hydei</name>
    <name type="common">Fruit fly</name>
    <dbReference type="NCBI Taxonomy" id="7224"/>
    <lineage>
        <taxon>Eukaryota</taxon>
        <taxon>Metazoa</taxon>
        <taxon>Ecdysozoa</taxon>
        <taxon>Arthropoda</taxon>
        <taxon>Hexapoda</taxon>
        <taxon>Insecta</taxon>
        <taxon>Pterygota</taxon>
        <taxon>Neoptera</taxon>
        <taxon>Endopterygota</taxon>
        <taxon>Diptera</taxon>
        <taxon>Brachycera</taxon>
        <taxon>Muscomorpha</taxon>
        <taxon>Ephydroidea</taxon>
        <taxon>Drosophilidae</taxon>
        <taxon>Drosophila</taxon>
    </lineage>
</organism>
<dbReference type="Proteomes" id="UP000504633">
    <property type="component" value="Unplaced"/>
</dbReference>
<dbReference type="PANTHER" id="PTHR22730:SF1">
    <property type="entry name" value="PROMININ-LIKE PROTEIN"/>
    <property type="match status" value="1"/>
</dbReference>
<evidence type="ECO:0000313" key="9">
    <source>
        <dbReference type="RefSeq" id="XP_023159626.2"/>
    </source>
</evidence>
<dbReference type="PANTHER" id="PTHR22730">
    <property type="entry name" value="PROMININ PROM PROTEIN"/>
    <property type="match status" value="1"/>
</dbReference>
<feature type="transmembrane region" description="Helical" evidence="7">
    <location>
        <begin position="148"/>
        <end position="175"/>
    </location>
</feature>
<protein>
    <submittedName>
        <fullName evidence="9">Prominin-like protein</fullName>
    </submittedName>
</protein>
<dbReference type="RefSeq" id="XP_023159626.2">
    <property type="nucleotide sequence ID" value="XM_023303858.2"/>
</dbReference>
<dbReference type="Pfam" id="PF05478">
    <property type="entry name" value="Prominin"/>
    <property type="match status" value="1"/>
</dbReference>
<comment type="subcellular location">
    <subcellularLocation>
        <location evidence="1">Membrane</location>
        <topology evidence="1">Multi-pass membrane protein</topology>
    </subcellularLocation>
</comment>
<sequence length="975" mass="109860">MAAEYDTTRRKTKARYRCYPNLSIRQIGTVLQIAVLYAVLIGATSEEIGGEWHDKYLGHGTTHEQLGQLHYPYADLTPYKSKVQYTIEQKRNTWSVTPAYNISQFLFDKTITDKPSLPAGYLGIKNGDTLTMGPKVEQNDWSALLAQYALVIVWVILLLILIILVPFLAVCYCCFCCCRRCKRGCGPCDSAKDKRMSFICAAILLLLLLLILLGAIVAFASNRVLDRGLNEASDSVKRGSQDTCRYLEDINANLNHLFVYNYEELEAHLAELLNNAHNHIFLDLADTSESNAIEQLERIFDNMNEAKTLMRQVDGMEKELRFYTTQLRDGVRGAKRDVNYACGSLVTHDKCKDFLKNSEMEFVDTSTCLHMDNLPNTTNFVLGTDKIINDDIAMIPKLALRRFQEVGAKIEAAMALVIPSILKDVQDGREQFRMNADRISNQTEALISNIQLKTVRSTRSFDDVYEKFGNDRSIMNSLVCGCLFVIIFIMLIALMCGCCGRKGSGATCLLIGIILIFTMFSFIALVGLFYFIMGLVTYQGACAPVRDLDENAIFKQLDANIDLYEVLDPAYEMSAESAELRMSTAIKACRANESIFDLLLQHKLYELDDLRNIEVIKEKTDEDKKENIFDEDLSSVYLLTQEERDKLEAARNGDFSEFNSILYLRSMCQGLTPNLATLATGLRKIRDSITYNDKWEEYNKYARVSLSNEAYHLDTYNYEWTDKILGIMSAMKQKLSRVDDLVLYERRNFSNSIKVLVDAVIRSEEFIKTRGSEFINVLSQNLTDVVSEQIEMYKEGLITECSSNVGRCAPLAHVYYRGVDLVCYRLVDPMNGFWIGLLPAALLLLPLLYVAHKLMCLWRRLHSYAVPLAVPETGPSCPTCTGQPFVPPPTIICGGGQQAYCPCREDAKRKDGGATFNDSSSIATSEQNVNVETTSPSVVHPQIQIQIPDEYQKEALTQGQTPEAAVAAVFKPKND</sequence>
<keyword evidence="3 7" id="KW-0812">Transmembrane</keyword>
<dbReference type="GO" id="GO:0016020">
    <property type="term" value="C:membrane"/>
    <property type="evidence" value="ECO:0007669"/>
    <property type="project" value="UniProtKB-SubCell"/>
</dbReference>
<keyword evidence="5 7" id="KW-0472">Membrane</keyword>
<dbReference type="OMA" id="CGNTKER"/>
<keyword evidence="4 7" id="KW-1133">Transmembrane helix</keyword>
<reference evidence="9" key="1">
    <citation type="submission" date="2025-08" db="UniProtKB">
        <authorList>
            <consortium name="RefSeq"/>
        </authorList>
    </citation>
    <scope>IDENTIFICATION</scope>
    <source>
        <strain evidence="9">15085-1641.00</strain>
        <tissue evidence="9">Whole body</tissue>
    </source>
</reference>
<keyword evidence="8" id="KW-1185">Reference proteome</keyword>
<name>A0A6J1L4B8_DROHY</name>
<evidence type="ECO:0000256" key="6">
    <source>
        <dbReference type="ARBA" id="ARBA00023180"/>
    </source>
</evidence>
<dbReference type="OrthoDB" id="6229420at2759"/>
<feature type="transmembrane region" description="Helical" evidence="7">
    <location>
        <begin position="196"/>
        <end position="220"/>
    </location>
</feature>
<evidence type="ECO:0000256" key="7">
    <source>
        <dbReference type="SAM" id="Phobius"/>
    </source>
</evidence>
<dbReference type="KEGG" id="dhe:111591928"/>
<accession>A0A6J1L4B8</accession>
<dbReference type="GeneID" id="111591928"/>
<dbReference type="InterPro" id="IPR008795">
    <property type="entry name" value="Prominin"/>
</dbReference>
<evidence type="ECO:0000256" key="5">
    <source>
        <dbReference type="ARBA" id="ARBA00023136"/>
    </source>
</evidence>
<proteinExistence type="inferred from homology"/>
<evidence type="ECO:0000256" key="4">
    <source>
        <dbReference type="ARBA" id="ARBA00022989"/>
    </source>
</evidence>
<gene>
    <name evidence="9" type="primary">LOC111591928</name>
</gene>
<evidence type="ECO:0000313" key="8">
    <source>
        <dbReference type="Proteomes" id="UP000504633"/>
    </source>
</evidence>
<feature type="transmembrane region" description="Helical" evidence="7">
    <location>
        <begin position="474"/>
        <end position="496"/>
    </location>
</feature>
<feature type="transmembrane region" description="Helical" evidence="7">
    <location>
        <begin position="508"/>
        <end position="533"/>
    </location>
</feature>
<evidence type="ECO:0000256" key="2">
    <source>
        <dbReference type="ARBA" id="ARBA00006058"/>
    </source>
</evidence>
<dbReference type="AlphaFoldDB" id="A0A6J1L4B8"/>
<feature type="transmembrane region" description="Helical" evidence="7">
    <location>
        <begin position="832"/>
        <end position="851"/>
    </location>
</feature>